<dbReference type="GO" id="GO:0006862">
    <property type="term" value="P:nucleotide transport"/>
    <property type="evidence" value="ECO:0007669"/>
    <property type="project" value="InterPro"/>
</dbReference>
<evidence type="ECO:0000313" key="11">
    <source>
        <dbReference type="EMBL" id="KZP34620.1"/>
    </source>
</evidence>
<dbReference type="InterPro" id="IPR044712">
    <property type="entry name" value="SLC25A32-like"/>
</dbReference>
<dbReference type="Pfam" id="PF00153">
    <property type="entry name" value="Mito_carr"/>
    <property type="match status" value="1"/>
</dbReference>
<dbReference type="PANTHER" id="PTHR45683">
    <property type="entry name" value="MITOCHONDRIAL NICOTINAMIDE ADENINE DINUCLEOTIDE TRANSPORTER 1-RELATED-RELATED"/>
    <property type="match status" value="1"/>
</dbReference>
<name>A0A166XBN8_9AGAM</name>
<comment type="similarity">
    <text evidence="2 9">Belongs to the mitochondrial carrier (TC 2.A.29) family.</text>
</comment>
<reference evidence="11 12" key="1">
    <citation type="journal article" date="2016" name="Mol. Biol. Evol.">
        <title>Comparative Genomics of Early-Diverging Mushroom-Forming Fungi Provides Insights into the Origins of Lignocellulose Decay Capabilities.</title>
        <authorList>
            <person name="Nagy L.G."/>
            <person name="Riley R."/>
            <person name="Tritt A."/>
            <person name="Adam C."/>
            <person name="Daum C."/>
            <person name="Floudas D."/>
            <person name="Sun H."/>
            <person name="Yadav J.S."/>
            <person name="Pangilinan J."/>
            <person name="Larsson K.H."/>
            <person name="Matsuura K."/>
            <person name="Barry K."/>
            <person name="Labutti K."/>
            <person name="Kuo R."/>
            <person name="Ohm R.A."/>
            <person name="Bhattacharya S.S."/>
            <person name="Shirouzu T."/>
            <person name="Yoshinaga Y."/>
            <person name="Martin F.M."/>
            <person name="Grigoriev I.V."/>
            <person name="Hibbett D.S."/>
        </authorList>
    </citation>
    <scope>NUCLEOTIDE SEQUENCE [LARGE SCALE GENOMIC DNA]</scope>
    <source>
        <strain evidence="11 12">CBS 109695</strain>
    </source>
</reference>
<dbReference type="STRING" id="436010.A0A166XBN8"/>
<sequence>MADSVTDTLSLFFLLISLGISLAIVVPLTGALTRFRANYNPKGLQLDAEGDAQPYTGPVVSTFFGMLKRVHRIEGWSGLYKGLMPTLATTVILTFVVVAAFQSNTIHKGGYSAPSSGPLGMLFYSLIMMVVALPSVVITYRAITTPHKLPYFQPIHALRVLLTPTERRRPWTIWLTPGLMASEASHIVYVVVILKTLRRLLLPALSKEGVPTLADFPPLQLSIYFALVILSTAILTPLEVISTRLAIQRNHAAPEYNSVVQETDGDAEELAEYAGAEEDVIGLRNEGDPYLGMIDCAKRIVEEEGYRTLYRAWWLTLLGGLGGAFA</sequence>
<evidence type="ECO:0000256" key="4">
    <source>
        <dbReference type="ARBA" id="ARBA00022692"/>
    </source>
</evidence>
<dbReference type="SUPFAM" id="SSF103506">
    <property type="entry name" value="Mitochondrial carrier"/>
    <property type="match status" value="2"/>
</dbReference>
<keyword evidence="6 10" id="KW-1133">Transmembrane helix</keyword>
<evidence type="ECO:0000256" key="3">
    <source>
        <dbReference type="ARBA" id="ARBA00022448"/>
    </source>
</evidence>
<dbReference type="GO" id="GO:0016020">
    <property type="term" value="C:membrane"/>
    <property type="evidence" value="ECO:0007669"/>
    <property type="project" value="UniProtKB-SubCell"/>
</dbReference>
<keyword evidence="3 9" id="KW-0813">Transport</keyword>
<keyword evidence="12" id="KW-1185">Reference proteome</keyword>
<dbReference type="PROSITE" id="PS50920">
    <property type="entry name" value="SOLCAR"/>
    <property type="match status" value="1"/>
</dbReference>
<keyword evidence="7 8" id="KW-0472">Membrane</keyword>
<comment type="subcellular location">
    <subcellularLocation>
        <location evidence="1">Membrane</location>
        <topology evidence="1">Multi-pass membrane protein</topology>
    </subcellularLocation>
</comment>
<accession>A0A166XBN8</accession>
<evidence type="ECO:0000256" key="7">
    <source>
        <dbReference type="ARBA" id="ARBA00023136"/>
    </source>
</evidence>
<evidence type="ECO:0000256" key="6">
    <source>
        <dbReference type="ARBA" id="ARBA00022989"/>
    </source>
</evidence>
<dbReference type="Proteomes" id="UP000076532">
    <property type="component" value="Unassembled WGS sequence"/>
</dbReference>
<dbReference type="Gene3D" id="1.50.40.10">
    <property type="entry name" value="Mitochondrial carrier domain"/>
    <property type="match status" value="2"/>
</dbReference>
<feature type="transmembrane region" description="Helical" evidence="10">
    <location>
        <begin position="221"/>
        <end position="241"/>
    </location>
</feature>
<dbReference type="AlphaFoldDB" id="A0A166XBN8"/>
<evidence type="ECO:0000256" key="1">
    <source>
        <dbReference type="ARBA" id="ARBA00004141"/>
    </source>
</evidence>
<feature type="transmembrane region" description="Helical" evidence="10">
    <location>
        <begin position="171"/>
        <end position="194"/>
    </location>
</feature>
<keyword evidence="5" id="KW-0677">Repeat</keyword>
<keyword evidence="4 8" id="KW-0812">Transmembrane</keyword>
<evidence type="ECO:0000256" key="8">
    <source>
        <dbReference type="PROSITE-ProRule" id="PRU00282"/>
    </source>
</evidence>
<evidence type="ECO:0000256" key="9">
    <source>
        <dbReference type="RuleBase" id="RU000488"/>
    </source>
</evidence>
<evidence type="ECO:0000256" key="10">
    <source>
        <dbReference type="SAM" id="Phobius"/>
    </source>
</evidence>
<dbReference type="InterPro" id="IPR018108">
    <property type="entry name" value="MCP_transmembrane"/>
</dbReference>
<protein>
    <submittedName>
        <fullName evidence="11">Mitochondrial carrier</fullName>
    </submittedName>
</protein>
<gene>
    <name evidence="11" type="ORF">FIBSPDRAFT_846717</name>
</gene>
<dbReference type="InterPro" id="IPR023395">
    <property type="entry name" value="MCP_dom_sf"/>
</dbReference>
<organism evidence="11 12">
    <name type="scientific">Athelia psychrophila</name>
    <dbReference type="NCBI Taxonomy" id="1759441"/>
    <lineage>
        <taxon>Eukaryota</taxon>
        <taxon>Fungi</taxon>
        <taxon>Dikarya</taxon>
        <taxon>Basidiomycota</taxon>
        <taxon>Agaricomycotina</taxon>
        <taxon>Agaricomycetes</taxon>
        <taxon>Agaricomycetidae</taxon>
        <taxon>Atheliales</taxon>
        <taxon>Atheliaceae</taxon>
        <taxon>Athelia</taxon>
    </lineage>
</organism>
<dbReference type="OrthoDB" id="21292at2759"/>
<dbReference type="GO" id="GO:0055085">
    <property type="term" value="P:transmembrane transport"/>
    <property type="evidence" value="ECO:0007669"/>
    <property type="project" value="InterPro"/>
</dbReference>
<evidence type="ECO:0000313" key="12">
    <source>
        <dbReference type="Proteomes" id="UP000076532"/>
    </source>
</evidence>
<evidence type="ECO:0000256" key="2">
    <source>
        <dbReference type="ARBA" id="ARBA00006375"/>
    </source>
</evidence>
<dbReference type="EMBL" id="KV417480">
    <property type="protein sequence ID" value="KZP34620.1"/>
    <property type="molecule type" value="Genomic_DNA"/>
</dbReference>
<feature type="transmembrane region" description="Helical" evidence="10">
    <location>
        <begin position="78"/>
        <end position="101"/>
    </location>
</feature>
<feature type="transmembrane region" description="Helical" evidence="10">
    <location>
        <begin position="12"/>
        <end position="32"/>
    </location>
</feature>
<evidence type="ECO:0000256" key="5">
    <source>
        <dbReference type="ARBA" id="ARBA00022737"/>
    </source>
</evidence>
<feature type="repeat" description="Solcar" evidence="8">
    <location>
        <begin position="5"/>
        <end position="107"/>
    </location>
</feature>
<feature type="transmembrane region" description="Helical" evidence="10">
    <location>
        <begin position="121"/>
        <end position="143"/>
    </location>
</feature>
<proteinExistence type="inferred from homology"/>